<dbReference type="InterPro" id="IPR029058">
    <property type="entry name" value="AB_hydrolase_fold"/>
</dbReference>
<dbReference type="RefSeq" id="WP_023950230.1">
    <property type="nucleotide sequence ID" value="NZ_AYSV01000067.1"/>
</dbReference>
<dbReference type="SUPFAM" id="SSF53474">
    <property type="entry name" value="alpha/beta-Hydrolases"/>
    <property type="match status" value="1"/>
</dbReference>
<dbReference type="InterPro" id="IPR000073">
    <property type="entry name" value="AB_hydrolase_1"/>
</dbReference>
<sequence>MNTESLNLKEIIINNTRLAYTDNGQGSDVIVLIHGSLCDYRYWKWQIPELAKHFRVIAPSLRHYAPIPLTSVDDFSYQQHSQDIAALLQQLEISKAHILGHSRGAAVALDLALTTPQSISSLILADPGIRDHQQLQEGIAFKKEALQLIHAGKLDEGLALFIDSVSGEGTYKKMVRWFKEMVRENAHTLFLQRYEKPFLISSTLESLKLPITLMGGSDSPAPFPEINRTLQTLWPQAKSFVLTPASHGMNLALPHEFNHIIIEHINAYNQSLTA</sequence>
<dbReference type="Gene3D" id="3.40.50.1820">
    <property type="entry name" value="alpha/beta hydrolase"/>
    <property type="match status" value="1"/>
</dbReference>
<dbReference type="GO" id="GO:0016020">
    <property type="term" value="C:membrane"/>
    <property type="evidence" value="ECO:0007669"/>
    <property type="project" value="TreeGrafter"/>
</dbReference>
<name>V8G9L0_9BURK</name>
<dbReference type="PANTHER" id="PTHR43798:SF33">
    <property type="entry name" value="HYDROLASE, PUTATIVE (AFU_ORTHOLOGUE AFUA_2G14860)-RELATED"/>
    <property type="match status" value="1"/>
</dbReference>
<evidence type="ECO:0000313" key="3">
    <source>
        <dbReference type="Proteomes" id="UP000018766"/>
    </source>
</evidence>
<dbReference type="AlphaFoldDB" id="V8G9L0"/>
<organism evidence="2 3">
    <name type="scientific">Pelistega indica</name>
    <dbReference type="NCBI Taxonomy" id="1414851"/>
    <lineage>
        <taxon>Bacteria</taxon>
        <taxon>Pseudomonadati</taxon>
        <taxon>Pseudomonadota</taxon>
        <taxon>Betaproteobacteria</taxon>
        <taxon>Burkholderiales</taxon>
        <taxon>Alcaligenaceae</taxon>
        <taxon>Pelistega</taxon>
    </lineage>
</organism>
<dbReference type="InterPro" id="IPR050266">
    <property type="entry name" value="AB_hydrolase_sf"/>
</dbReference>
<dbReference type="Proteomes" id="UP000018766">
    <property type="component" value="Unassembled WGS sequence"/>
</dbReference>
<dbReference type="EMBL" id="AYSV01000067">
    <property type="protein sequence ID" value="ETD72392.1"/>
    <property type="molecule type" value="Genomic_DNA"/>
</dbReference>
<dbReference type="Pfam" id="PF12697">
    <property type="entry name" value="Abhydrolase_6"/>
    <property type="match status" value="1"/>
</dbReference>
<evidence type="ECO:0000313" key="2">
    <source>
        <dbReference type="EMBL" id="ETD72392.1"/>
    </source>
</evidence>
<keyword evidence="2" id="KW-0378">Hydrolase</keyword>
<gene>
    <name evidence="2" type="ORF">V757_04600</name>
</gene>
<comment type="caution">
    <text evidence="2">The sequence shown here is derived from an EMBL/GenBank/DDBJ whole genome shotgun (WGS) entry which is preliminary data.</text>
</comment>
<proteinExistence type="predicted"/>
<dbReference type="GO" id="GO:0016787">
    <property type="term" value="F:hydrolase activity"/>
    <property type="evidence" value="ECO:0007669"/>
    <property type="project" value="UniProtKB-KW"/>
</dbReference>
<evidence type="ECO:0000259" key="1">
    <source>
        <dbReference type="Pfam" id="PF12697"/>
    </source>
</evidence>
<accession>V8G9L0</accession>
<dbReference type="OrthoDB" id="6117067at2"/>
<keyword evidence="3" id="KW-1185">Reference proteome</keyword>
<protein>
    <submittedName>
        <fullName evidence="2">Hydrolase</fullName>
    </submittedName>
</protein>
<dbReference type="PANTHER" id="PTHR43798">
    <property type="entry name" value="MONOACYLGLYCEROL LIPASE"/>
    <property type="match status" value="1"/>
</dbReference>
<feature type="domain" description="AB hydrolase-1" evidence="1">
    <location>
        <begin position="30"/>
        <end position="258"/>
    </location>
</feature>
<reference evidence="2 3" key="1">
    <citation type="submission" date="2013-11" db="EMBL/GenBank/DDBJ databases">
        <title>Genomic analysis of Pelistega sp. HM-7.</title>
        <authorList>
            <person name="Kumbhare S.V."/>
            <person name="Shetty S.A."/>
            <person name="Sharma O."/>
            <person name="Dhotre D.P."/>
        </authorList>
    </citation>
    <scope>NUCLEOTIDE SEQUENCE [LARGE SCALE GENOMIC DNA]</scope>
    <source>
        <strain evidence="2 3">HM-7</strain>
    </source>
</reference>